<evidence type="ECO:0000313" key="2">
    <source>
        <dbReference type="EMBL" id="KAK9281240.1"/>
    </source>
</evidence>
<name>A0AAP0RSS1_LIQFO</name>
<evidence type="ECO:0000313" key="3">
    <source>
        <dbReference type="Proteomes" id="UP001415857"/>
    </source>
</evidence>
<dbReference type="AlphaFoldDB" id="A0AAP0RSS1"/>
<sequence length="102" mass="11666">MGLMFLGVEWVLLSLLLTDLFFWLQRDMGLKEVEVVRGLCEEIVPFDFVFVLVRIGHAAGVHVVEKECLTWDIGGENVSWRVFTLVPQPLGLWDFLGTVMKN</sequence>
<organism evidence="2 3">
    <name type="scientific">Liquidambar formosana</name>
    <name type="common">Formosan gum</name>
    <dbReference type="NCBI Taxonomy" id="63359"/>
    <lineage>
        <taxon>Eukaryota</taxon>
        <taxon>Viridiplantae</taxon>
        <taxon>Streptophyta</taxon>
        <taxon>Embryophyta</taxon>
        <taxon>Tracheophyta</taxon>
        <taxon>Spermatophyta</taxon>
        <taxon>Magnoliopsida</taxon>
        <taxon>eudicotyledons</taxon>
        <taxon>Gunneridae</taxon>
        <taxon>Pentapetalae</taxon>
        <taxon>Saxifragales</taxon>
        <taxon>Altingiaceae</taxon>
        <taxon>Liquidambar</taxon>
    </lineage>
</organism>
<gene>
    <name evidence="2" type="ORF">L1049_004135</name>
</gene>
<comment type="caution">
    <text evidence="2">The sequence shown here is derived from an EMBL/GenBank/DDBJ whole genome shotgun (WGS) entry which is preliminary data.</text>
</comment>
<accession>A0AAP0RSS1</accession>
<keyword evidence="3" id="KW-1185">Reference proteome</keyword>
<dbReference type="Proteomes" id="UP001415857">
    <property type="component" value="Unassembled WGS sequence"/>
</dbReference>
<evidence type="ECO:0000256" key="1">
    <source>
        <dbReference type="SAM" id="Phobius"/>
    </source>
</evidence>
<keyword evidence="1" id="KW-0472">Membrane</keyword>
<protein>
    <submittedName>
        <fullName evidence="2">Uncharacterized protein</fullName>
    </submittedName>
</protein>
<reference evidence="2 3" key="1">
    <citation type="journal article" date="2024" name="Plant J.">
        <title>Genome sequences and population genomics reveal climatic adaptation and genomic divergence between two closely related sweetgum species.</title>
        <authorList>
            <person name="Xu W.Q."/>
            <person name="Ren C.Q."/>
            <person name="Zhang X.Y."/>
            <person name="Comes H.P."/>
            <person name="Liu X.H."/>
            <person name="Li Y.G."/>
            <person name="Kettle C.J."/>
            <person name="Jalonen R."/>
            <person name="Gaisberger H."/>
            <person name="Ma Y.Z."/>
            <person name="Qiu Y.X."/>
        </authorList>
    </citation>
    <scope>NUCLEOTIDE SEQUENCE [LARGE SCALE GENOMIC DNA]</scope>
    <source>
        <strain evidence="2">Hangzhou</strain>
    </source>
</reference>
<keyword evidence="1" id="KW-0812">Transmembrane</keyword>
<keyword evidence="1" id="KW-1133">Transmembrane helix</keyword>
<dbReference type="EMBL" id="JBBPBK010000007">
    <property type="protein sequence ID" value="KAK9281240.1"/>
    <property type="molecule type" value="Genomic_DNA"/>
</dbReference>
<feature type="transmembrane region" description="Helical" evidence="1">
    <location>
        <begin position="6"/>
        <end position="24"/>
    </location>
</feature>
<proteinExistence type="predicted"/>